<sequence>MHGGKIWPVPVQKIMPYEAIEEKRPVALVTSGPAWEAVKCKLNLPIVWRTNVKMAVADYWDSLMENFKGEVIYAVGSGLAVDAAKYIAMKQGLEIVCLPTALSVDAITA</sequence>
<keyword evidence="4" id="KW-0521">NADP</keyword>
<evidence type="ECO:0000256" key="8">
    <source>
        <dbReference type="ARBA" id="ARBA00023209"/>
    </source>
</evidence>
<keyword evidence="2" id="KW-0444">Lipid biosynthesis</keyword>
<reference evidence="10" key="1">
    <citation type="journal article" date="2014" name="Front. Microbiol.">
        <title>High frequency of phylogenetically diverse reductive dehalogenase-homologous genes in deep subseafloor sedimentary metagenomes.</title>
        <authorList>
            <person name="Kawai M."/>
            <person name="Futagami T."/>
            <person name="Toyoda A."/>
            <person name="Takaki Y."/>
            <person name="Nishi S."/>
            <person name="Hori S."/>
            <person name="Arai W."/>
            <person name="Tsubouchi T."/>
            <person name="Morono Y."/>
            <person name="Uchiyama I."/>
            <person name="Ito T."/>
            <person name="Fujiyama A."/>
            <person name="Inagaki F."/>
            <person name="Takami H."/>
        </authorList>
    </citation>
    <scope>NUCLEOTIDE SEQUENCE</scope>
    <source>
        <strain evidence="10">Expedition CK06-06</strain>
    </source>
</reference>
<evidence type="ECO:0000256" key="5">
    <source>
        <dbReference type="ARBA" id="ARBA00023002"/>
    </source>
</evidence>
<name>X1HGU3_9ZZZZ</name>
<evidence type="ECO:0000256" key="7">
    <source>
        <dbReference type="ARBA" id="ARBA00023098"/>
    </source>
</evidence>
<protein>
    <recommendedName>
        <fullName evidence="11">Alcohol dehydrogenase iron-type/glycerol dehydrogenase GldA domain-containing protein</fullName>
    </recommendedName>
</protein>
<keyword evidence="6" id="KW-0520">NAD</keyword>
<keyword evidence="5" id="KW-0560">Oxidoreductase</keyword>
<evidence type="ECO:0000256" key="6">
    <source>
        <dbReference type="ARBA" id="ARBA00023027"/>
    </source>
</evidence>
<evidence type="ECO:0000256" key="1">
    <source>
        <dbReference type="ARBA" id="ARBA00022490"/>
    </source>
</evidence>
<accession>X1HGU3</accession>
<dbReference type="AlphaFoldDB" id="X1HGU3"/>
<dbReference type="EMBL" id="BARU01018422">
    <property type="protein sequence ID" value="GAH56290.1"/>
    <property type="molecule type" value="Genomic_DNA"/>
</dbReference>
<dbReference type="Gene3D" id="3.40.50.1970">
    <property type="match status" value="1"/>
</dbReference>
<dbReference type="SUPFAM" id="SSF56796">
    <property type="entry name" value="Dehydroquinate synthase-like"/>
    <property type="match status" value="1"/>
</dbReference>
<evidence type="ECO:0000256" key="3">
    <source>
        <dbReference type="ARBA" id="ARBA00022723"/>
    </source>
</evidence>
<comment type="caution">
    <text evidence="10">The sequence shown here is derived from an EMBL/GenBank/DDBJ whole genome shotgun (WGS) entry which is preliminary data.</text>
</comment>
<evidence type="ECO:0000256" key="4">
    <source>
        <dbReference type="ARBA" id="ARBA00022857"/>
    </source>
</evidence>
<dbReference type="GO" id="GO:0046872">
    <property type="term" value="F:metal ion binding"/>
    <property type="evidence" value="ECO:0007669"/>
    <property type="project" value="UniProtKB-KW"/>
</dbReference>
<keyword evidence="7" id="KW-0443">Lipid metabolism</keyword>
<dbReference type="Pfam" id="PF13685">
    <property type="entry name" value="Fe-ADH_2"/>
    <property type="match status" value="1"/>
</dbReference>
<organism evidence="10">
    <name type="scientific">marine sediment metagenome</name>
    <dbReference type="NCBI Taxonomy" id="412755"/>
    <lineage>
        <taxon>unclassified sequences</taxon>
        <taxon>metagenomes</taxon>
        <taxon>ecological metagenomes</taxon>
    </lineage>
</organism>
<keyword evidence="9" id="KW-1208">Phospholipid metabolism</keyword>
<proteinExistence type="predicted"/>
<dbReference type="GO" id="GO:0008654">
    <property type="term" value="P:phospholipid biosynthetic process"/>
    <property type="evidence" value="ECO:0007669"/>
    <property type="project" value="UniProtKB-KW"/>
</dbReference>
<keyword evidence="1" id="KW-0963">Cytoplasm</keyword>
<keyword evidence="8" id="KW-0594">Phospholipid biosynthesis</keyword>
<dbReference type="GO" id="GO:0016491">
    <property type="term" value="F:oxidoreductase activity"/>
    <property type="evidence" value="ECO:0007669"/>
    <property type="project" value="UniProtKB-KW"/>
</dbReference>
<gene>
    <name evidence="10" type="ORF">S03H2_30448</name>
</gene>
<dbReference type="InterPro" id="IPR032837">
    <property type="entry name" value="G1PDH"/>
</dbReference>
<evidence type="ECO:0000313" key="10">
    <source>
        <dbReference type="EMBL" id="GAH56290.1"/>
    </source>
</evidence>
<evidence type="ECO:0008006" key="11">
    <source>
        <dbReference type="Google" id="ProtNLM"/>
    </source>
</evidence>
<evidence type="ECO:0000256" key="2">
    <source>
        <dbReference type="ARBA" id="ARBA00022516"/>
    </source>
</evidence>
<evidence type="ECO:0000256" key="9">
    <source>
        <dbReference type="ARBA" id="ARBA00023264"/>
    </source>
</evidence>
<keyword evidence="3" id="KW-0479">Metal-binding</keyword>